<dbReference type="EMBL" id="ODYU01007640">
    <property type="protein sequence ID" value="SOQ50594.1"/>
    <property type="molecule type" value="Genomic_DNA"/>
</dbReference>
<organism evidence="1">
    <name type="scientific">Spodoptera frugiperda</name>
    <name type="common">Fall armyworm</name>
    <dbReference type="NCBI Taxonomy" id="7108"/>
    <lineage>
        <taxon>Eukaryota</taxon>
        <taxon>Metazoa</taxon>
        <taxon>Ecdysozoa</taxon>
        <taxon>Arthropoda</taxon>
        <taxon>Hexapoda</taxon>
        <taxon>Insecta</taxon>
        <taxon>Pterygota</taxon>
        <taxon>Neoptera</taxon>
        <taxon>Endopterygota</taxon>
        <taxon>Lepidoptera</taxon>
        <taxon>Glossata</taxon>
        <taxon>Ditrysia</taxon>
        <taxon>Noctuoidea</taxon>
        <taxon>Noctuidae</taxon>
        <taxon>Amphipyrinae</taxon>
        <taxon>Spodoptera</taxon>
    </lineage>
</organism>
<protein>
    <submittedName>
        <fullName evidence="1">SFRICE_037758</fullName>
    </submittedName>
</protein>
<name>A0A2H1WDN8_SPOFR</name>
<sequence>MTAWKGDNHPMNSHALGKARGSVRLLLTKNHPVPTPAFRAGAPINMLGSPQLRIRHQPYWTPSVVRGGTLIFPLWKRLTFKRLILAKIGFRNLNVFFKDLSIDTHDGYV</sequence>
<proteinExistence type="predicted"/>
<dbReference type="AlphaFoldDB" id="A0A2H1WDN8"/>
<reference evidence="1" key="1">
    <citation type="submission" date="2016-07" db="EMBL/GenBank/DDBJ databases">
        <authorList>
            <person name="Bretaudeau A."/>
        </authorList>
    </citation>
    <scope>NUCLEOTIDE SEQUENCE</scope>
    <source>
        <strain evidence="1">Rice</strain>
        <tissue evidence="1">Whole body</tissue>
    </source>
</reference>
<evidence type="ECO:0000313" key="1">
    <source>
        <dbReference type="EMBL" id="SOQ50594.1"/>
    </source>
</evidence>
<accession>A0A2H1WDN8</accession>
<gene>
    <name evidence="1" type="ORF">SFRICE_037758</name>
</gene>